<comment type="subcellular location">
    <subcellularLocation>
        <location evidence="1">Cell membrane</location>
        <topology evidence="1">Multi-pass membrane protein</topology>
    </subcellularLocation>
</comment>
<dbReference type="InterPro" id="IPR011701">
    <property type="entry name" value="MFS"/>
</dbReference>
<feature type="transmembrane region" description="Helical" evidence="7">
    <location>
        <begin position="339"/>
        <end position="358"/>
    </location>
</feature>
<accession>Q62ZF5</accession>
<dbReference type="GO" id="GO:0005886">
    <property type="term" value="C:plasma membrane"/>
    <property type="evidence" value="ECO:0007669"/>
    <property type="project" value="UniProtKB-SubCell"/>
</dbReference>
<dbReference type="KEGG" id="bld:BLi00236"/>
<dbReference type="EMBL" id="CP000002">
    <property type="protein sequence ID" value="AAU21853.1"/>
    <property type="molecule type" value="Genomic_DNA"/>
</dbReference>
<feature type="transmembrane region" description="Helical" evidence="7">
    <location>
        <begin position="162"/>
        <end position="182"/>
    </location>
</feature>
<dbReference type="AlphaFoldDB" id="Q65P16"/>
<dbReference type="PATRIC" id="fig|279010.13.peg.215"/>
<feature type="transmembrane region" description="Helical" evidence="7">
    <location>
        <begin position="215"/>
        <end position="235"/>
    </location>
</feature>
<feature type="transmembrane region" description="Helical" evidence="7">
    <location>
        <begin position="40"/>
        <end position="61"/>
    </location>
</feature>
<gene>
    <name evidence="8" type="ordered locus">BL00133</name>
</gene>
<protein>
    <recommendedName>
        <fullName evidence="10">MFS transporter</fullName>
    </recommendedName>
</protein>
<proteinExistence type="predicted"/>
<dbReference type="STRING" id="279010.BL00133"/>
<evidence type="ECO:0000313" key="9">
    <source>
        <dbReference type="Proteomes" id="UP000000606"/>
    </source>
</evidence>
<dbReference type="eggNOG" id="COG2270">
    <property type="taxonomic scope" value="Bacteria"/>
</dbReference>
<dbReference type="Gene3D" id="1.20.1250.20">
    <property type="entry name" value="MFS general substrate transporter like domains"/>
    <property type="match status" value="1"/>
</dbReference>
<dbReference type="GO" id="GO:0022857">
    <property type="term" value="F:transmembrane transporter activity"/>
    <property type="evidence" value="ECO:0007669"/>
    <property type="project" value="InterPro"/>
</dbReference>
<keyword evidence="6 7" id="KW-0472">Membrane</keyword>
<evidence type="ECO:0000313" key="8">
    <source>
        <dbReference type="EMBL" id="AAU21853.1"/>
    </source>
</evidence>
<dbReference type="HOGENOM" id="CLU_695701_0_0_9"/>
<dbReference type="KEGG" id="bli:BL00133"/>
<evidence type="ECO:0000256" key="3">
    <source>
        <dbReference type="ARBA" id="ARBA00022475"/>
    </source>
</evidence>
<feature type="transmembrane region" description="Helical" evidence="7">
    <location>
        <begin position="300"/>
        <end position="319"/>
    </location>
</feature>
<feature type="transmembrane region" description="Helical" evidence="7">
    <location>
        <begin position="82"/>
        <end position="106"/>
    </location>
</feature>
<feature type="transmembrane region" description="Helical" evidence="7">
    <location>
        <begin position="241"/>
        <end position="262"/>
    </location>
</feature>
<feature type="transmembrane region" description="Helical" evidence="7">
    <location>
        <begin position="12"/>
        <end position="34"/>
    </location>
</feature>
<dbReference type="Proteomes" id="UP000000606">
    <property type="component" value="Chromosome"/>
</dbReference>
<evidence type="ECO:0000256" key="6">
    <source>
        <dbReference type="ARBA" id="ARBA00023136"/>
    </source>
</evidence>
<keyword evidence="4 7" id="KW-0812">Transmembrane</keyword>
<reference evidence="8 9" key="1">
    <citation type="journal article" date="2004" name="Genome Biol.">
        <title>Complete genome sequence of the industrial bacterium Bacillus licheniformis and comparisons with closely related Bacillus species.</title>
        <authorList>
            <person name="Rey M.W."/>
            <person name="Ramaiya P."/>
            <person name="Nelson B.A."/>
            <person name="Brody-Karpin S.D."/>
            <person name="Zaretsky E.J."/>
            <person name="Tang M."/>
            <person name="Lopez de Leon A."/>
            <person name="Xiang H."/>
            <person name="Gusti V."/>
            <person name="Clausen I.G."/>
            <person name="Olsen P.B."/>
            <person name="Rasmussen M.D."/>
            <person name="Andersen J.T."/>
            <person name="Jorgensen P.L."/>
            <person name="Larsen T.S."/>
            <person name="Sorokin A."/>
            <person name="Bolotin A."/>
            <person name="Lapidus A."/>
            <person name="Galleron N."/>
            <person name="Ehrlich S.D."/>
            <person name="Berka R.M."/>
        </authorList>
    </citation>
    <scope>NUCLEOTIDE SEQUENCE [LARGE SCALE GENOMIC DNA]</scope>
    <source>
        <strain evidence="9">ATCC 14580 / DSM 13 / JCM 2505 / CCUG 7422 / NBRC 12200 / NCIMB 9375 / NCTC 10341 / NRRL NRS-1264 / Gibson 46</strain>
    </source>
</reference>
<evidence type="ECO:0008006" key="10">
    <source>
        <dbReference type="Google" id="ProtNLM"/>
    </source>
</evidence>
<dbReference type="RefSeq" id="WP_011197495.1">
    <property type="nucleotide sequence ID" value="NC_006270.3"/>
</dbReference>
<feature type="transmembrane region" description="Helical" evidence="7">
    <location>
        <begin position="364"/>
        <end position="385"/>
    </location>
</feature>
<name>Q65P16_BACLD</name>
<accession>Q65P16</accession>
<dbReference type="GeneID" id="92858802"/>
<evidence type="ECO:0000256" key="5">
    <source>
        <dbReference type="ARBA" id="ARBA00022989"/>
    </source>
</evidence>
<keyword evidence="2" id="KW-0813">Transport</keyword>
<feature type="transmembrane region" description="Helical" evidence="7">
    <location>
        <begin position="274"/>
        <end position="294"/>
    </location>
</feature>
<evidence type="ECO:0000256" key="2">
    <source>
        <dbReference type="ARBA" id="ARBA00022448"/>
    </source>
</evidence>
<dbReference type="Pfam" id="PF07690">
    <property type="entry name" value="MFS_1"/>
    <property type="match status" value="1"/>
</dbReference>
<evidence type="ECO:0000256" key="4">
    <source>
        <dbReference type="ARBA" id="ARBA00022692"/>
    </source>
</evidence>
<keyword evidence="5 7" id="KW-1133">Transmembrane helix</keyword>
<dbReference type="PANTHER" id="PTHR43266">
    <property type="entry name" value="MACROLIDE-EFFLUX PROTEIN"/>
    <property type="match status" value="1"/>
</dbReference>
<sequence length="396" mass="44282">MKSLNNIKNKIVIVGTVDSLGAAIVWTGLPLYAYSITGSFLYTSSLFFTSAIARILATFFGGYLADVSSSKRIMLRCLSINWFFYSLLFLGLSLGLTWIIFPIMLISQCFSTISIMNQNLWFNSLCSKETLASEISGRNSWFLISKTVGFSLGPLMYHWLNAYSLIINLLTILIAITLILTIKDLGYVNNKKKKESIFSSFKEVYKNQLLKRLNIIEILNGLTFPVLTSLSIYILEKNLNASSLIISLFWLIGGVGAITANLMLSRLKLFKLQYIHQFIISFVLVVGGLLLMTIASYSFVYLIGFSLFTLGTPIINNLLRSKVFIFAPSHMKGKVTSVITSSSDLGTIIALSLSWIVVEKFGVLIFMSFVILTSVSRICLFFYTLHKVENKVDVEG</sequence>
<dbReference type="PANTHER" id="PTHR43266:SF2">
    <property type="entry name" value="MAJOR FACILITATOR SUPERFAMILY (MFS) PROFILE DOMAIN-CONTAINING PROTEIN"/>
    <property type="match status" value="1"/>
</dbReference>
<evidence type="ECO:0000256" key="1">
    <source>
        <dbReference type="ARBA" id="ARBA00004651"/>
    </source>
</evidence>
<evidence type="ECO:0000256" key="7">
    <source>
        <dbReference type="SAM" id="Phobius"/>
    </source>
</evidence>
<dbReference type="InterPro" id="IPR036259">
    <property type="entry name" value="MFS_trans_sf"/>
</dbReference>
<dbReference type="SUPFAM" id="SSF103473">
    <property type="entry name" value="MFS general substrate transporter"/>
    <property type="match status" value="1"/>
</dbReference>
<keyword evidence="3" id="KW-1003">Cell membrane</keyword>
<organism evidence="8 9">
    <name type="scientific">Bacillus licheniformis (strain ATCC 14580 / DSM 13 / JCM 2505 / CCUG 7422 / NBRC 12200 / NCIMB 9375 / NCTC 10341 / NRRL NRS-1264 / Gibson 46)</name>
    <dbReference type="NCBI Taxonomy" id="279010"/>
    <lineage>
        <taxon>Bacteria</taxon>
        <taxon>Bacillati</taxon>
        <taxon>Bacillota</taxon>
        <taxon>Bacilli</taxon>
        <taxon>Bacillales</taxon>
        <taxon>Bacillaceae</taxon>
        <taxon>Bacillus</taxon>
    </lineage>
</organism>
<keyword evidence="9" id="KW-1185">Reference proteome</keyword>